<dbReference type="KEGG" id="gbn:GEOBRER4_25340"/>
<feature type="domain" description="DAHP synthetase I/KDSA" evidence="9">
    <location>
        <begin position="9"/>
        <end position="270"/>
    </location>
</feature>
<evidence type="ECO:0000256" key="5">
    <source>
        <dbReference type="ARBA" id="ARBA00022490"/>
    </source>
</evidence>
<evidence type="ECO:0000313" key="10">
    <source>
        <dbReference type="EMBL" id="BCG47784.1"/>
    </source>
</evidence>
<comment type="similarity">
    <text evidence="4 8">Belongs to the KdsA family.</text>
</comment>
<dbReference type="NCBIfam" id="TIGR01362">
    <property type="entry name" value="KDO8P_synth"/>
    <property type="match status" value="1"/>
</dbReference>
<keyword evidence="11" id="KW-1185">Reference proteome</keyword>
<evidence type="ECO:0000259" key="9">
    <source>
        <dbReference type="Pfam" id="PF00793"/>
    </source>
</evidence>
<dbReference type="HAMAP" id="MF_00056">
    <property type="entry name" value="KDO8P_synth"/>
    <property type="match status" value="1"/>
</dbReference>
<dbReference type="RefSeq" id="WP_185242632.1">
    <property type="nucleotide sequence ID" value="NZ_AP023213.1"/>
</dbReference>
<dbReference type="Pfam" id="PF00793">
    <property type="entry name" value="DAHP_synth_1"/>
    <property type="match status" value="1"/>
</dbReference>
<dbReference type="PANTHER" id="PTHR21057">
    <property type="entry name" value="PHOSPHO-2-DEHYDRO-3-DEOXYHEPTONATE ALDOLASE"/>
    <property type="match status" value="1"/>
</dbReference>
<comment type="catalytic activity">
    <reaction evidence="7 8">
        <text>D-arabinose 5-phosphate + phosphoenolpyruvate + H2O = 3-deoxy-alpha-D-manno-2-octulosonate-8-phosphate + phosphate</text>
        <dbReference type="Rhea" id="RHEA:14053"/>
        <dbReference type="ChEBI" id="CHEBI:15377"/>
        <dbReference type="ChEBI" id="CHEBI:43474"/>
        <dbReference type="ChEBI" id="CHEBI:57693"/>
        <dbReference type="ChEBI" id="CHEBI:58702"/>
        <dbReference type="ChEBI" id="CHEBI:85985"/>
        <dbReference type="EC" id="2.5.1.55"/>
    </reaction>
</comment>
<dbReference type="EMBL" id="AP023213">
    <property type="protein sequence ID" value="BCG47784.1"/>
    <property type="molecule type" value="Genomic_DNA"/>
</dbReference>
<dbReference type="GO" id="GO:0019294">
    <property type="term" value="P:keto-3-deoxy-D-manno-octulosonic acid biosynthetic process"/>
    <property type="evidence" value="ECO:0007669"/>
    <property type="project" value="UniProtKB-UniRule"/>
</dbReference>
<dbReference type="EC" id="2.5.1.55" evidence="8"/>
<evidence type="ECO:0000256" key="3">
    <source>
        <dbReference type="ARBA" id="ARBA00004845"/>
    </source>
</evidence>
<protein>
    <recommendedName>
        <fullName evidence="8">2-dehydro-3-deoxyphosphooctonate aldolase</fullName>
        <ecNumber evidence="8">2.5.1.55</ecNumber>
    </recommendedName>
    <alternativeName>
        <fullName evidence="8">3-deoxy-D-manno-octulosonic acid 8-phosphate synthase</fullName>
    </alternativeName>
    <alternativeName>
        <fullName evidence="8">KDO-8-phosphate synthase</fullName>
        <shortName evidence="8">KDO 8-P synthase</shortName>
        <shortName evidence="8">KDOPS</shortName>
    </alternativeName>
    <alternativeName>
        <fullName evidence="8">Phospho-2-dehydro-3-deoxyoctonate aldolase</fullName>
    </alternativeName>
</protein>
<dbReference type="InterPro" id="IPR006218">
    <property type="entry name" value="DAHP1/KDSA"/>
</dbReference>
<gene>
    <name evidence="8" type="primary">kdsA</name>
    <name evidence="10" type="ORF">GEOBRER4_n2632</name>
</gene>
<dbReference type="SUPFAM" id="SSF51569">
    <property type="entry name" value="Aldolase"/>
    <property type="match status" value="1"/>
</dbReference>
<comment type="subcellular location">
    <subcellularLocation>
        <location evidence="1 8">Cytoplasm</location>
    </subcellularLocation>
</comment>
<evidence type="ECO:0000256" key="8">
    <source>
        <dbReference type="HAMAP-Rule" id="MF_00056"/>
    </source>
</evidence>
<dbReference type="UniPathway" id="UPA00030"/>
<evidence type="ECO:0000256" key="7">
    <source>
        <dbReference type="ARBA" id="ARBA00049112"/>
    </source>
</evidence>
<proteinExistence type="inferred from homology"/>
<sequence>MTREITVGGVKIGGGRPLALVAGPCVIENETATLRCAERLMSICNGVGISLIFKASYDKANRTSVTAFRGPGMKEGLRILAKVKEALGVPVLSDIHSIEQVEPAAEVLDVLQIPAFLCRQTDLLVAAGNTGKVINVKKGQFLAPWDMKNVVGKIRSCDNENIILTERGASFGYNNLVVDMRSFPIMRSTGYPVIFDATHSVQLPGGEGTSSGGQREYVEFLARAAVASGVDGIFMEVHEEPEQALCDGPNSVRLDDLPVLLKKLKSIDAIVNQ</sequence>
<reference evidence="10 11" key="1">
    <citation type="submission" date="2020-06" db="EMBL/GenBank/DDBJ databases">
        <title>Interaction of electrochemicaly active bacteria, Geobacter bremensis R4 on different carbon anode.</title>
        <authorList>
            <person name="Meng L."/>
            <person name="Yoshida N."/>
        </authorList>
    </citation>
    <scope>NUCLEOTIDE SEQUENCE [LARGE SCALE GENOMIC DNA]</scope>
    <source>
        <strain evidence="10 11">R4</strain>
    </source>
</reference>
<evidence type="ECO:0000256" key="6">
    <source>
        <dbReference type="ARBA" id="ARBA00022679"/>
    </source>
</evidence>
<dbReference type="GO" id="GO:0008676">
    <property type="term" value="F:3-deoxy-8-phosphooctulonate synthase activity"/>
    <property type="evidence" value="ECO:0007669"/>
    <property type="project" value="UniProtKB-UniRule"/>
</dbReference>
<keyword evidence="5 8" id="KW-0963">Cytoplasm</keyword>
<evidence type="ECO:0000256" key="4">
    <source>
        <dbReference type="ARBA" id="ARBA00010499"/>
    </source>
</evidence>
<dbReference type="AlphaFoldDB" id="A0A6S6M7R8"/>
<evidence type="ECO:0000313" key="11">
    <source>
        <dbReference type="Proteomes" id="UP000515472"/>
    </source>
</evidence>
<evidence type="ECO:0000256" key="1">
    <source>
        <dbReference type="ARBA" id="ARBA00004496"/>
    </source>
</evidence>
<name>A0A6S6M7R8_9BACT</name>
<comment type="pathway">
    <text evidence="3 8">Carbohydrate biosynthesis; 3-deoxy-D-manno-octulosonate biosynthesis; 3-deoxy-D-manno-octulosonate from D-ribulose 5-phosphate: step 2/3.</text>
</comment>
<keyword evidence="6 8" id="KW-0808">Transferase</keyword>
<accession>A0A6S6M7R8</accession>
<dbReference type="InterPro" id="IPR006269">
    <property type="entry name" value="KDO8P_synthase"/>
</dbReference>
<comment type="pathway">
    <text evidence="2">Bacterial outer membrane biogenesis; lipopolysaccharide biosynthesis.</text>
</comment>
<dbReference type="Proteomes" id="UP000515472">
    <property type="component" value="Chromosome"/>
</dbReference>
<dbReference type="GO" id="GO:0005737">
    <property type="term" value="C:cytoplasm"/>
    <property type="evidence" value="ECO:0007669"/>
    <property type="project" value="UniProtKB-SubCell"/>
</dbReference>
<dbReference type="InterPro" id="IPR013785">
    <property type="entry name" value="Aldolase_TIM"/>
</dbReference>
<organism evidence="10 11">
    <name type="scientific">Citrifermentans bremense</name>
    <dbReference type="NCBI Taxonomy" id="60035"/>
    <lineage>
        <taxon>Bacteria</taxon>
        <taxon>Pseudomonadati</taxon>
        <taxon>Thermodesulfobacteriota</taxon>
        <taxon>Desulfuromonadia</taxon>
        <taxon>Geobacterales</taxon>
        <taxon>Geobacteraceae</taxon>
        <taxon>Citrifermentans</taxon>
    </lineage>
</organism>
<dbReference type="UniPathway" id="UPA00357">
    <property type="reaction ID" value="UER00474"/>
</dbReference>
<keyword evidence="8" id="KW-0448">Lipopolysaccharide biosynthesis</keyword>
<dbReference type="NCBIfam" id="NF003543">
    <property type="entry name" value="PRK05198.1"/>
    <property type="match status" value="1"/>
</dbReference>
<evidence type="ECO:0000256" key="2">
    <source>
        <dbReference type="ARBA" id="ARBA00004756"/>
    </source>
</evidence>
<dbReference type="Gene3D" id="3.20.20.70">
    <property type="entry name" value="Aldolase class I"/>
    <property type="match status" value="1"/>
</dbReference>